<sequence length="747" mass="85097">MNLDDSVMSGFNVLETSVLDEVLTLETSFINNGSMDDSDALISNSRGNSAYANAVNSGNAKKLNVKHAKPTARKPKTGTDVLKQIGVANCRRLTPNCKKLYKVTNLLLKQSRRNANRNNLFKTRLRDAEKFADKYLVSRLSQKTTAAASLFMQLQVRETKKFSRGRRFNLDEKMLSLSLYKRSPKCYRMLAKLFTLPSKRTLNNILSSVRISPGICPLMMKVLKDNVQKLKPSERYCSILFDEVCLSSGLTYNTVTDEIDGFVNTGHSKNQNIADHALVFMVRGIKKKFKQPIMYTFCKGATNQYEIICQLKKVIEAVHLTGLRVVATISDQGTANVGAINILNNETRLYHVKNNSEYHDEFYEVELHDKQRLKLVHIYDVPHLMKCIRNNLLTKNLSYTIDNKTKYAKWSHLEDLYKMDSAVPDCKMLPRLTDQHIVRDKIAKMKVKYVTQVSFQTLSKVLDLNGIRSFLPRHLNQDPLECFFGAIRSIGSKNPNCHAFASAYKTLVLNNLVSTHSPGSNCEEDFTEGSLSSFKIFFESAIASTSDFENQIVISADLPPTLHNLSMTTSFVRGQAQNYIAGFIVKKLNKTFFKNCQTCLTQLCTEKVSEHHSLITAREYQSNHPTLKYPTSTLCSIVQQIISFVGEKMSNVCLHPNIHSTLTNALNQQLIFPFELNCSEHKDLFRLNIIKFTVKMMIQHYCTEVNRILLGKRKLQDNETDPVKKLAYTWYLKHSKTRKTQGKFNLI</sequence>
<gene>
    <name evidence="4" type="ORF">MEUPH1_LOCUS27380</name>
</gene>
<reference evidence="4 5" key="1">
    <citation type="submission" date="2023-01" db="EMBL/GenBank/DDBJ databases">
        <authorList>
            <person name="Whitehead M."/>
        </authorList>
    </citation>
    <scope>NUCLEOTIDE SEQUENCE [LARGE SCALE GENOMIC DNA]</scope>
</reference>
<dbReference type="InterPro" id="IPR048365">
    <property type="entry name" value="TNP-like_RNaseH_N"/>
</dbReference>
<evidence type="ECO:0000259" key="1">
    <source>
        <dbReference type="Pfam" id="PF21787"/>
    </source>
</evidence>
<dbReference type="InterPro" id="IPR048367">
    <property type="entry name" value="TNP-like_RNaseH_C"/>
</dbReference>
<evidence type="ECO:0008006" key="6">
    <source>
        <dbReference type="Google" id="ProtNLM"/>
    </source>
</evidence>
<name>A0AAV0Y1V1_9HEMI</name>
<evidence type="ECO:0000259" key="2">
    <source>
        <dbReference type="Pfam" id="PF21788"/>
    </source>
</evidence>
<dbReference type="Pfam" id="PF21788">
    <property type="entry name" value="TNP-like_GBD"/>
    <property type="match status" value="1"/>
</dbReference>
<dbReference type="Pfam" id="PF21789">
    <property type="entry name" value="TNP-like_RNaseH_C"/>
    <property type="match status" value="1"/>
</dbReference>
<dbReference type="AlphaFoldDB" id="A0AAV0Y1V1"/>
<dbReference type="InterPro" id="IPR048366">
    <property type="entry name" value="TNP-like_GBD"/>
</dbReference>
<dbReference type="Pfam" id="PF21787">
    <property type="entry name" value="TNP-like_RNaseH_N"/>
    <property type="match status" value="1"/>
</dbReference>
<dbReference type="EMBL" id="CARXXK010001107">
    <property type="protein sequence ID" value="CAI6373662.1"/>
    <property type="molecule type" value="Genomic_DNA"/>
</dbReference>
<comment type="caution">
    <text evidence="4">The sequence shown here is derived from an EMBL/GenBank/DDBJ whole genome shotgun (WGS) entry which is preliminary data.</text>
</comment>
<organism evidence="4 5">
    <name type="scientific">Macrosiphum euphorbiae</name>
    <name type="common">potato aphid</name>
    <dbReference type="NCBI Taxonomy" id="13131"/>
    <lineage>
        <taxon>Eukaryota</taxon>
        <taxon>Metazoa</taxon>
        <taxon>Ecdysozoa</taxon>
        <taxon>Arthropoda</taxon>
        <taxon>Hexapoda</taxon>
        <taxon>Insecta</taxon>
        <taxon>Pterygota</taxon>
        <taxon>Neoptera</taxon>
        <taxon>Paraneoptera</taxon>
        <taxon>Hemiptera</taxon>
        <taxon>Sternorrhyncha</taxon>
        <taxon>Aphidomorpha</taxon>
        <taxon>Aphidoidea</taxon>
        <taxon>Aphididae</taxon>
        <taxon>Macrosiphini</taxon>
        <taxon>Macrosiphum</taxon>
    </lineage>
</organism>
<protein>
    <recommendedName>
        <fullName evidence="6">Transposase</fullName>
    </recommendedName>
</protein>
<keyword evidence="5" id="KW-1185">Reference proteome</keyword>
<feature type="domain" description="Transposable element P transposase-like RNase H C-terminal" evidence="3">
    <location>
        <begin position="475"/>
        <end position="505"/>
    </location>
</feature>
<dbReference type="Proteomes" id="UP001160148">
    <property type="component" value="Unassembled WGS sequence"/>
</dbReference>
<feature type="domain" description="Transposable element P transposase-like RNase H" evidence="1">
    <location>
        <begin position="212"/>
        <end position="343"/>
    </location>
</feature>
<evidence type="ECO:0000313" key="5">
    <source>
        <dbReference type="Proteomes" id="UP001160148"/>
    </source>
</evidence>
<evidence type="ECO:0000313" key="4">
    <source>
        <dbReference type="EMBL" id="CAI6373662.1"/>
    </source>
</evidence>
<feature type="domain" description="Transposable element P transposase-like GTP-binding insertion" evidence="2">
    <location>
        <begin position="383"/>
        <end position="462"/>
    </location>
</feature>
<evidence type="ECO:0000259" key="3">
    <source>
        <dbReference type="Pfam" id="PF21789"/>
    </source>
</evidence>
<accession>A0AAV0Y1V1</accession>
<proteinExistence type="predicted"/>